<reference evidence="1 2" key="2">
    <citation type="journal article" date="2010" name="Stand. Genomic Sci.">
        <title>Complete genome sequence of Syntrophothermus lipocalidus type strain (TGB-C1).</title>
        <authorList>
            <person name="Djao O.D."/>
            <person name="Zhang X."/>
            <person name="Lucas S."/>
            <person name="Lapidus A."/>
            <person name="Del Rio T.G."/>
            <person name="Nolan M."/>
            <person name="Tice H."/>
            <person name="Cheng J.F."/>
            <person name="Han C."/>
            <person name="Tapia R."/>
            <person name="Goodwin L."/>
            <person name="Pitluck S."/>
            <person name="Liolios K."/>
            <person name="Ivanova N."/>
            <person name="Mavromatis K."/>
            <person name="Mikhailova N."/>
            <person name="Ovchinnikova G."/>
            <person name="Pati A."/>
            <person name="Brambilla E."/>
            <person name="Chen A."/>
            <person name="Palaniappan K."/>
            <person name="Land M."/>
            <person name="Hauser L."/>
            <person name="Chang Y.J."/>
            <person name="Jeffries C.D."/>
            <person name="Rohde M."/>
            <person name="Sikorski J."/>
            <person name="Spring S."/>
            <person name="Goker M."/>
            <person name="Detter J.C."/>
            <person name="Woyke T."/>
            <person name="Bristow J."/>
            <person name="Eisen J.A."/>
            <person name="Markowitz V."/>
            <person name="Hugenholtz P."/>
            <person name="Kyrpides N.C."/>
            <person name="Klenk H.P."/>
        </authorList>
    </citation>
    <scope>NUCLEOTIDE SEQUENCE [LARGE SCALE GENOMIC DNA]</scope>
    <source>
        <strain evidence="2">DSM 12680 / TGB-C1</strain>
    </source>
</reference>
<dbReference type="Proteomes" id="UP000000378">
    <property type="component" value="Chromosome"/>
</dbReference>
<reference evidence="2" key="1">
    <citation type="journal article" date="2010" name="Stand. Genomic Sci.">
        <title>Complete genome sequence of Syntrophothermus lipocalidus type strain (TGB-C1T).</title>
        <authorList>
            <consortium name="US DOE Joint Genome Institute (JGI-PGF)"/>
            <person name="Djao O."/>
            <person name="Zhang X."/>
            <person name="Lucas S."/>
            <person name="Lapidus A."/>
            <person name="Glavina Del Rio T."/>
            <person name="Nolan M."/>
            <person name="Tice H."/>
            <person name="Cheng J."/>
            <person name="Han C."/>
            <person name="Tapia R."/>
            <person name="Goodwin L."/>
            <person name="Pitluck S."/>
            <person name="Liolios K."/>
            <person name="Ivanova N."/>
            <person name="Mavromatis K."/>
            <person name="Mikhailova N."/>
            <person name="Ovchinnikova G."/>
            <person name="Pati A."/>
            <person name="Brambilla E."/>
            <person name="Chen A."/>
            <person name="Palaniappan K."/>
            <person name="Land M."/>
            <person name="Hauser L."/>
            <person name="Chang Y."/>
            <person name="Jeffries C."/>
            <person name="Rohde M."/>
            <person name="Sikorski J."/>
            <person name="Spring S."/>
            <person name="Goker M."/>
            <person name="Detter J."/>
            <person name="Woyke T."/>
            <person name="Bristow J."/>
            <person name="Eisen J."/>
            <person name="Markowitz V."/>
            <person name="Hugenholtz P."/>
            <person name="Kyrpides N."/>
            <person name="Klenk H."/>
        </authorList>
    </citation>
    <scope>NUCLEOTIDE SEQUENCE [LARGE SCALE GENOMIC DNA]</scope>
    <source>
        <strain evidence="2">DSM 12680 / TGB-C1</strain>
    </source>
</reference>
<accession>D7CN84</accession>
<dbReference type="AlphaFoldDB" id="D7CN84"/>
<sequence>MSGCPDGFDMAVSITNDGSLISTCRLTGDWAIAMGEYPIGKIVMASTVKITIQQNLARDVGKKPTLDPS</sequence>
<proteinExistence type="predicted"/>
<evidence type="ECO:0000313" key="1">
    <source>
        <dbReference type="EMBL" id="ADI02169.1"/>
    </source>
</evidence>
<dbReference type="EMBL" id="CP002048">
    <property type="protein sequence ID" value="ADI02169.1"/>
    <property type="molecule type" value="Genomic_DNA"/>
</dbReference>
<gene>
    <name evidence="1" type="ordered locus">Slip_1406</name>
</gene>
<evidence type="ECO:0000313" key="2">
    <source>
        <dbReference type="Proteomes" id="UP000000378"/>
    </source>
</evidence>
<protein>
    <submittedName>
        <fullName evidence="1">Uncharacterized protein</fullName>
    </submittedName>
</protein>
<keyword evidence="2" id="KW-1185">Reference proteome</keyword>
<dbReference type="KEGG" id="slp:Slip_1406"/>
<name>D7CN84_SYNLT</name>
<organism evidence="1 2">
    <name type="scientific">Syntrophothermus lipocalidus (strain DSM 12680 / TGB-C1)</name>
    <dbReference type="NCBI Taxonomy" id="643648"/>
    <lineage>
        <taxon>Bacteria</taxon>
        <taxon>Bacillati</taxon>
        <taxon>Bacillota</taxon>
        <taxon>Clostridia</taxon>
        <taxon>Eubacteriales</taxon>
        <taxon>Syntrophomonadaceae</taxon>
        <taxon>Syntrophothermus</taxon>
    </lineage>
</organism>
<dbReference type="HOGENOM" id="CLU_2774480_0_0_9"/>